<dbReference type="PROSITE" id="PS51257">
    <property type="entry name" value="PROKAR_LIPOPROTEIN"/>
    <property type="match status" value="1"/>
</dbReference>
<gene>
    <name evidence="2" type="ORF">INQ42_03515</name>
</gene>
<dbReference type="RefSeq" id="WP_194035164.1">
    <property type="nucleotide sequence ID" value="NZ_CP063657.1"/>
</dbReference>
<evidence type="ECO:0000256" key="1">
    <source>
        <dbReference type="SAM" id="SignalP"/>
    </source>
</evidence>
<sequence>MHPFKFAARSALTTFFALALLACTSLPHGDPNAAATTPPPQVLLVSLDGFRPDYLELGMTPNLERISEHGVQAEWMTPSYPSLTFPNHFTIVTGKRPDHHGIVHNSMRDPELGKFSLGNREAVSDGRWWEGEPIWVTVEKAGLRAGTMFWPGSEAAIGGIQASHWKPFDGKMPMADRVDAVLAWLAEPEATRPRFSTLYFEAVDSAAHANGPDSEEAHAAIRDIDAAMGRLLDGIDALGLARELNVVVVSDHGMATVPPYQFVVIEDMVDPADAEFVTAGQSVGFLPRPGRHAAAESQLLGAHDHYDCWRKGELPERWHYGTHPRVPPIICQMHEGYDALRRAWLETRSKTDDRGSHGFDPALPSMRAIFLARGPAFRENARVPAFDNIDVYPLLMSILDVEPAANDGGDGAMESLKPGARRSAGAP</sequence>
<accession>A0A7S6ZVD9</accession>
<dbReference type="Gene3D" id="3.30.1360.180">
    <property type="match status" value="1"/>
</dbReference>
<organism evidence="2 3">
    <name type="scientific">Novilysobacter avium</name>
    <dbReference type="NCBI Taxonomy" id="2781023"/>
    <lineage>
        <taxon>Bacteria</taxon>
        <taxon>Pseudomonadati</taxon>
        <taxon>Pseudomonadota</taxon>
        <taxon>Gammaproteobacteria</taxon>
        <taxon>Lysobacterales</taxon>
        <taxon>Lysobacteraceae</taxon>
        <taxon>Novilysobacter</taxon>
    </lineage>
</organism>
<dbReference type="CDD" id="cd16018">
    <property type="entry name" value="Enpp"/>
    <property type="match status" value="1"/>
</dbReference>
<dbReference type="Gene3D" id="3.40.720.10">
    <property type="entry name" value="Alkaline Phosphatase, subunit A"/>
    <property type="match status" value="1"/>
</dbReference>
<evidence type="ECO:0000313" key="3">
    <source>
        <dbReference type="Proteomes" id="UP000593932"/>
    </source>
</evidence>
<name>A0A7S6ZVD9_9GAMM</name>
<reference evidence="2 3" key="1">
    <citation type="submission" date="2020-10" db="EMBL/GenBank/DDBJ databases">
        <title>complete genome sequencing of Lysobacter sp. H23M41.</title>
        <authorList>
            <person name="Bae J.-W."/>
            <person name="Lee S.-Y."/>
        </authorList>
    </citation>
    <scope>NUCLEOTIDE SEQUENCE [LARGE SCALE GENOMIC DNA]</scope>
    <source>
        <strain evidence="2 3">H23M41</strain>
    </source>
</reference>
<dbReference type="SUPFAM" id="SSF53649">
    <property type="entry name" value="Alkaline phosphatase-like"/>
    <property type="match status" value="1"/>
</dbReference>
<feature type="signal peptide" evidence="1">
    <location>
        <begin position="1"/>
        <end position="29"/>
    </location>
</feature>
<dbReference type="Proteomes" id="UP000593932">
    <property type="component" value="Chromosome"/>
</dbReference>
<dbReference type="PANTHER" id="PTHR10151">
    <property type="entry name" value="ECTONUCLEOTIDE PYROPHOSPHATASE/PHOSPHODIESTERASE"/>
    <property type="match status" value="1"/>
</dbReference>
<dbReference type="InterPro" id="IPR017850">
    <property type="entry name" value="Alkaline_phosphatase_core_sf"/>
</dbReference>
<keyword evidence="1" id="KW-0732">Signal</keyword>
<evidence type="ECO:0000313" key="2">
    <source>
        <dbReference type="EMBL" id="QOW22669.1"/>
    </source>
</evidence>
<keyword evidence="3" id="KW-1185">Reference proteome</keyword>
<dbReference type="EMBL" id="CP063657">
    <property type="protein sequence ID" value="QOW22669.1"/>
    <property type="molecule type" value="Genomic_DNA"/>
</dbReference>
<feature type="chain" id="PRO_5045585938" evidence="1">
    <location>
        <begin position="30"/>
        <end position="427"/>
    </location>
</feature>
<protein>
    <submittedName>
        <fullName evidence="2">Alkaline phosphatase family protein</fullName>
    </submittedName>
</protein>
<dbReference type="InterPro" id="IPR002591">
    <property type="entry name" value="Phosphodiest/P_Trfase"/>
</dbReference>
<proteinExistence type="predicted"/>
<dbReference type="Pfam" id="PF01663">
    <property type="entry name" value="Phosphodiest"/>
    <property type="match status" value="1"/>
</dbReference>
<dbReference type="PANTHER" id="PTHR10151:SF120">
    <property type="entry name" value="BIS(5'-ADENOSYL)-TRIPHOSPHATASE"/>
    <property type="match status" value="1"/>
</dbReference>